<evidence type="ECO:0000313" key="1">
    <source>
        <dbReference type="EMBL" id="KAJ7202301.1"/>
    </source>
</evidence>
<name>A0AAD6Y6Q7_9AGAR</name>
<dbReference type="AlphaFoldDB" id="A0AAD6Y6Q7"/>
<dbReference type="EMBL" id="JARJCW010000055">
    <property type="protein sequence ID" value="KAJ7202301.1"/>
    <property type="molecule type" value="Genomic_DNA"/>
</dbReference>
<comment type="caution">
    <text evidence="1">The sequence shown here is derived from an EMBL/GenBank/DDBJ whole genome shotgun (WGS) entry which is preliminary data.</text>
</comment>
<proteinExistence type="predicted"/>
<reference evidence="1" key="1">
    <citation type="submission" date="2023-03" db="EMBL/GenBank/DDBJ databases">
        <title>Massive genome expansion in bonnet fungi (Mycena s.s.) driven by repeated elements and novel gene families across ecological guilds.</title>
        <authorList>
            <consortium name="Lawrence Berkeley National Laboratory"/>
            <person name="Harder C.B."/>
            <person name="Miyauchi S."/>
            <person name="Viragh M."/>
            <person name="Kuo A."/>
            <person name="Thoen E."/>
            <person name="Andreopoulos B."/>
            <person name="Lu D."/>
            <person name="Skrede I."/>
            <person name="Drula E."/>
            <person name="Henrissat B."/>
            <person name="Morin E."/>
            <person name="Kohler A."/>
            <person name="Barry K."/>
            <person name="LaButti K."/>
            <person name="Morin E."/>
            <person name="Salamov A."/>
            <person name="Lipzen A."/>
            <person name="Mereny Z."/>
            <person name="Hegedus B."/>
            <person name="Baldrian P."/>
            <person name="Stursova M."/>
            <person name="Weitz H."/>
            <person name="Taylor A."/>
            <person name="Grigoriev I.V."/>
            <person name="Nagy L.G."/>
            <person name="Martin F."/>
            <person name="Kauserud H."/>
        </authorList>
    </citation>
    <scope>NUCLEOTIDE SEQUENCE</scope>
    <source>
        <strain evidence="1">9144</strain>
    </source>
</reference>
<gene>
    <name evidence="1" type="ORF">GGX14DRAFT_399465</name>
</gene>
<keyword evidence="2" id="KW-1185">Reference proteome</keyword>
<dbReference type="Proteomes" id="UP001219525">
    <property type="component" value="Unassembled WGS sequence"/>
</dbReference>
<protein>
    <submittedName>
        <fullName evidence="1">Uncharacterized protein</fullName>
    </submittedName>
</protein>
<evidence type="ECO:0000313" key="2">
    <source>
        <dbReference type="Proteomes" id="UP001219525"/>
    </source>
</evidence>
<accession>A0AAD6Y6Q7</accession>
<sequence>MVPPLQGLAGLHALRATMGAKTPTFLKGVTQSIPHLRVDKVHVVRSILRCTWPAASTVSLAPVSTQAHNTKTKCSPPCIPQRVHARVCVALEPPSATTQTRFETVVITGAPGEWYPTHKLHDSPLQQPVHCLPVMNSETAPAAKSADIEHSVRHCTADSICMHPGDVGHGRIRQREEQVDALKQDLGVFKGQPRRKEWCGNFAKW</sequence>
<organism evidence="1 2">
    <name type="scientific">Mycena pura</name>
    <dbReference type="NCBI Taxonomy" id="153505"/>
    <lineage>
        <taxon>Eukaryota</taxon>
        <taxon>Fungi</taxon>
        <taxon>Dikarya</taxon>
        <taxon>Basidiomycota</taxon>
        <taxon>Agaricomycotina</taxon>
        <taxon>Agaricomycetes</taxon>
        <taxon>Agaricomycetidae</taxon>
        <taxon>Agaricales</taxon>
        <taxon>Marasmiineae</taxon>
        <taxon>Mycenaceae</taxon>
        <taxon>Mycena</taxon>
    </lineage>
</organism>